<evidence type="ECO:0000313" key="8">
    <source>
        <dbReference type="Proteomes" id="UP001494902"/>
    </source>
</evidence>
<dbReference type="InterPro" id="IPR002293">
    <property type="entry name" value="AA/rel_permease1"/>
</dbReference>
<dbReference type="InterPro" id="IPR050367">
    <property type="entry name" value="APC_superfamily"/>
</dbReference>
<proteinExistence type="predicted"/>
<keyword evidence="2" id="KW-1003">Cell membrane</keyword>
<evidence type="ECO:0000256" key="3">
    <source>
        <dbReference type="ARBA" id="ARBA00022692"/>
    </source>
</evidence>
<dbReference type="PANTHER" id="PTHR42770">
    <property type="entry name" value="AMINO ACID TRANSPORTER-RELATED"/>
    <property type="match status" value="1"/>
</dbReference>
<feature type="transmembrane region" description="Helical" evidence="6">
    <location>
        <begin position="115"/>
        <end position="134"/>
    </location>
</feature>
<feature type="transmembrane region" description="Helical" evidence="6">
    <location>
        <begin position="288"/>
        <end position="310"/>
    </location>
</feature>
<feature type="transmembrane region" description="Helical" evidence="6">
    <location>
        <begin position="245"/>
        <end position="268"/>
    </location>
</feature>
<name>A0ABV1K6Z9_9PSEU</name>
<feature type="transmembrane region" description="Helical" evidence="6">
    <location>
        <begin position="340"/>
        <end position="357"/>
    </location>
</feature>
<evidence type="ECO:0000256" key="6">
    <source>
        <dbReference type="SAM" id="Phobius"/>
    </source>
</evidence>
<organism evidence="7 8">
    <name type="scientific">Pseudonocardia nematodicida</name>
    <dbReference type="NCBI Taxonomy" id="1206997"/>
    <lineage>
        <taxon>Bacteria</taxon>
        <taxon>Bacillati</taxon>
        <taxon>Actinomycetota</taxon>
        <taxon>Actinomycetes</taxon>
        <taxon>Pseudonocardiales</taxon>
        <taxon>Pseudonocardiaceae</taxon>
        <taxon>Pseudonocardia</taxon>
    </lineage>
</organism>
<dbReference type="RefSeq" id="WP_349297347.1">
    <property type="nucleotide sequence ID" value="NZ_JBEDNQ010000002.1"/>
</dbReference>
<feature type="transmembrane region" description="Helical" evidence="6">
    <location>
        <begin position="415"/>
        <end position="436"/>
    </location>
</feature>
<dbReference type="EMBL" id="JBEDNQ010000002">
    <property type="protein sequence ID" value="MEQ3550271.1"/>
    <property type="molecule type" value="Genomic_DNA"/>
</dbReference>
<feature type="transmembrane region" description="Helical" evidence="6">
    <location>
        <begin position="90"/>
        <end position="109"/>
    </location>
</feature>
<keyword evidence="4 6" id="KW-1133">Transmembrane helix</keyword>
<dbReference type="Gene3D" id="1.20.1740.10">
    <property type="entry name" value="Amino acid/polyamine transporter I"/>
    <property type="match status" value="1"/>
</dbReference>
<dbReference type="Proteomes" id="UP001494902">
    <property type="component" value="Unassembled WGS sequence"/>
</dbReference>
<evidence type="ECO:0000256" key="5">
    <source>
        <dbReference type="ARBA" id="ARBA00023136"/>
    </source>
</evidence>
<protein>
    <submittedName>
        <fullName evidence="7">Amino acid permease</fullName>
    </submittedName>
</protein>
<evidence type="ECO:0000256" key="4">
    <source>
        <dbReference type="ARBA" id="ARBA00022989"/>
    </source>
</evidence>
<gene>
    <name evidence="7" type="ORF">WIS52_07295</name>
</gene>
<dbReference type="PIRSF" id="PIRSF006060">
    <property type="entry name" value="AA_transporter"/>
    <property type="match status" value="1"/>
</dbReference>
<evidence type="ECO:0000256" key="1">
    <source>
        <dbReference type="ARBA" id="ARBA00004651"/>
    </source>
</evidence>
<evidence type="ECO:0000313" key="7">
    <source>
        <dbReference type="EMBL" id="MEQ3550271.1"/>
    </source>
</evidence>
<feature type="transmembrane region" description="Helical" evidence="6">
    <location>
        <begin position="389"/>
        <end position="409"/>
    </location>
</feature>
<evidence type="ECO:0000256" key="2">
    <source>
        <dbReference type="ARBA" id="ARBA00022475"/>
    </source>
</evidence>
<sequence>MPRPPYRIPTVTAVVVALAAMFGTGLYAVLAPAAAFAGGWFPVGVVLAGLLALGVVTSTAHLATARPAGPELVRGDLPAPAVRLGATARLVSRTAAAAAAAGVFGAYVLPSQPSPVAVVAVLAVVVVNAVGLRISPGVSRGLVVGTLIVLALVAGVGLRADAPEGAGPSSAMPAAAVAVPDGVAGVGGSAEEPLTGTLQAAIEPGPLGVLTAAAFLFFAFTGLSRVAELGGSLRDPMRAIRRAPAIAVLITTLVLLLLSAATVHGLGLERLAGSPAPLASLMDTGGSPALGVLVRIAAAAACAAALLAALSRASAGAARLARDGELPAFLGRGGARGTPWTAELVLGGVTLALTLLAGPVTAIAIAVGAALVHHALLHVAVLRLPGRSASAAFVAGAGGTGCLVLAGAIPVWPLLATALALTAGWVICTLVARAAADDDDAERAGRSDPEEQAA</sequence>
<comment type="subcellular location">
    <subcellularLocation>
        <location evidence="1">Cell membrane</location>
        <topology evidence="1">Multi-pass membrane protein</topology>
    </subcellularLocation>
</comment>
<keyword evidence="8" id="KW-1185">Reference proteome</keyword>
<feature type="transmembrane region" description="Helical" evidence="6">
    <location>
        <begin position="141"/>
        <end position="160"/>
    </location>
</feature>
<comment type="caution">
    <text evidence="7">The sequence shown here is derived from an EMBL/GenBank/DDBJ whole genome shotgun (WGS) entry which is preliminary data.</text>
</comment>
<feature type="transmembrane region" description="Helical" evidence="6">
    <location>
        <begin position="12"/>
        <end position="34"/>
    </location>
</feature>
<keyword evidence="3 6" id="KW-0812">Transmembrane</keyword>
<dbReference type="Pfam" id="PF13520">
    <property type="entry name" value="AA_permease_2"/>
    <property type="match status" value="1"/>
</dbReference>
<dbReference type="PANTHER" id="PTHR42770:SF7">
    <property type="entry name" value="MEMBRANE PROTEIN"/>
    <property type="match status" value="1"/>
</dbReference>
<reference evidence="7 8" key="1">
    <citation type="submission" date="2024-03" db="EMBL/GenBank/DDBJ databases">
        <title>Draft genome sequence of Pseudonocardia nematodicida JCM 31783.</title>
        <authorList>
            <person name="Butdee W."/>
            <person name="Duangmal K."/>
        </authorList>
    </citation>
    <scope>NUCLEOTIDE SEQUENCE [LARGE SCALE GENOMIC DNA]</scope>
    <source>
        <strain evidence="7 8">JCM 31783</strain>
    </source>
</reference>
<keyword evidence="5 6" id="KW-0472">Membrane</keyword>
<accession>A0ABV1K6Z9</accession>
<feature type="transmembrane region" description="Helical" evidence="6">
    <location>
        <begin position="207"/>
        <end position="224"/>
    </location>
</feature>
<feature type="transmembrane region" description="Helical" evidence="6">
    <location>
        <begin position="40"/>
        <end position="64"/>
    </location>
</feature>